<dbReference type="AlphaFoldDB" id="G8R8S4"/>
<dbReference type="PROSITE" id="PS51257">
    <property type="entry name" value="PROKAR_LIPOPROTEIN"/>
    <property type="match status" value="1"/>
</dbReference>
<keyword evidence="3" id="KW-0998">Cell outer membrane</keyword>
<evidence type="ECO:0000256" key="4">
    <source>
        <dbReference type="SAM" id="Phobius"/>
    </source>
</evidence>
<dbReference type="EMBL" id="CP003156">
    <property type="protein sequence ID" value="AEV32504.1"/>
    <property type="molecule type" value="Genomic_DNA"/>
</dbReference>
<accession>G8R8S4</accession>
<evidence type="ECO:0000256" key="3">
    <source>
        <dbReference type="ARBA" id="ARBA00023237"/>
    </source>
</evidence>
<gene>
    <name evidence="5" type="ordered locus">Oweho_1513</name>
</gene>
<evidence type="ECO:0000313" key="6">
    <source>
        <dbReference type="Proteomes" id="UP000005631"/>
    </source>
</evidence>
<reference evidence="5 6" key="1">
    <citation type="journal article" date="2012" name="Stand. Genomic Sci.">
        <title>Genome sequence of the orange-pigmented seawater bacterium Owenweeksia hongkongensis type strain (UST20020801(T)).</title>
        <authorList>
            <person name="Riedel T."/>
            <person name="Held B."/>
            <person name="Nolan M."/>
            <person name="Lucas S."/>
            <person name="Lapidus A."/>
            <person name="Tice H."/>
            <person name="Del Rio T.G."/>
            <person name="Cheng J.F."/>
            <person name="Han C."/>
            <person name="Tapia R."/>
            <person name="Goodwin L.A."/>
            <person name="Pitluck S."/>
            <person name="Liolios K."/>
            <person name="Mavromatis K."/>
            <person name="Pagani I."/>
            <person name="Ivanova N."/>
            <person name="Mikhailova N."/>
            <person name="Pati A."/>
            <person name="Chen A."/>
            <person name="Palaniappan K."/>
            <person name="Rohde M."/>
            <person name="Tindall B.J."/>
            <person name="Detter J.C."/>
            <person name="Goker M."/>
            <person name="Woyke T."/>
            <person name="Bristow J."/>
            <person name="Eisen J.A."/>
            <person name="Markowitz V."/>
            <person name="Hugenholtz P."/>
            <person name="Klenk H.P."/>
            <person name="Kyrpides N.C."/>
        </authorList>
    </citation>
    <scope>NUCLEOTIDE SEQUENCE</scope>
    <source>
        <strain evidence="6">DSM 17368 / JCM 12287 / NRRL B-23963</strain>
    </source>
</reference>
<organism evidence="5 6">
    <name type="scientific">Owenweeksia hongkongensis (strain DSM 17368 / CIP 108786 / JCM 12287 / NRRL B-23963 / UST20020801)</name>
    <dbReference type="NCBI Taxonomy" id="926562"/>
    <lineage>
        <taxon>Bacteria</taxon>
        <taxon>Pseudomonadati</taxon>
        <taxon>Bacteroidota</taxon>
        <taxon>Flavobacteriia</taxon>
        <taxon>Flavobacteriales</taxon>
        <taxon>Owenweeksiaceae</taxon>
        <taxon>Owenweeksia</taxon>
    </lineage>
</organism>
<keyword evidence="4" id="KW-0472">Membrane</keyword>
<dbReference type="eggNOG" id="COG4775">
    <property type="taxonomic scope" value="Bacteria"/>
</dbReference>
<keyword evidence="1 4" id="KW-0812">Transmembrane</keyword>
<feature type="transmembrane region" description="Helical" evidence="4">
    <location>
        <begin position="15"/>
        <end position="34"/>
    </location>
</feature>
<dbReference type="HOGENOM" id="CLU_010929_0_0_10"/>
<keyword evidence="2" id="KW-0732">Signal</keyword>
<name>G8R8S4_OWEHD</name>
<dbReference type="PANTHER" id="PTHR12815">
    <property type="entry name" value="SORTING AND ASSEMBLY MACHINERY SAMM50 PROTEIN FAMILY MEMBER"/>
    <property type="match status" value="1"/>
</dbReference>
<keyword evidence="4" id="KW-1133">Transmembrane helix</keyword>
<dbReference type="Gene3D" id="2.40.160.50">
    <property type="entry name" value="membrane protein fhac: a member of the omp85/tpsb transporter family"/>
    <property type="match status" value="1"/>
</dbReference>
<evidence type="ECO:0000256" key="1">
    <source>
        <dbReference type="ARBA" id="ARBA00022692"/>
    </source>
</evidence>
<dbReference type="KEGG" id="oho:Oweho_1513"/>
<dbReference type="Proteomes" id="UP000005631">
    <property type="component" value="Chromosome"/>
</dbReference>
<dbReference type="PANTHER" id="PTHR12815:SF47">
    <property type="entry name" value="TRANSLOCATION AND ASSEMBLY MODULE SUBUNIT TAMA"/>
    <property type="match status" value="1"/>
</dbReference>
<dbReference type="InterPro" id="IPR039910">
    <property type="entry name" value="D15-like"/>
</dbReference>
<dbReference type="PATRIC" id="fig|926562.3.peg.1516"/>
<protein>
    <submittedName>
        <fullName evidence="5">Outer membrane protein/protective antigen OMA87</fullName>
    </submittedName>
</protein>
<dbReference type="STRING" id="926562.Oweho_1513"/>
<evidence type="ECO:0000313" key="5">
    <source>
        <dbReference type="EMBL" id="AEV32504.1"/>
    </source>
</evidence>
<evidence type="ECO:0000256" key="2">
    <source>
        <dbReference type="ARBA" id="ARBA00022729"/>
    </source>
</evidence>
<sequence length="786" mass="89674">MQIRIETANLTKNLYIIWVALGILILQSCSYTKLVPEGRSLLWKNTIIVDGKKGAPSEAENIIKQQPNSKLGFRFMRPNLAIYNWGNGNDSNFFAKLGEAPRILDSVKVATGANQLQDWYFNKGYFKASTSYAIDSIGKKKAEAKYFVTKRNRYTVNEISYMANTKSLETIVRIVIAKDSIIKKGIPYDADLFETLRSDITNVARNTGYYGFSKNYIRFEADTFLVGDRVNVKLIIDQAIVEVGDSSYTSNHKQYYFKNIYLRPDYNYHKAGDVPRDTLIRDDYQLVYDSLKYKPRYLTDAIHFEKTERYNEEKVKETYSHLVGYKAFQLSDISFTPTGTIDSLGVPGLNAVVNLNPLPKRTFTIEPELTTSGGNNFGISGSIGVINRNFFKGGEALNIRLNSGLEYQTTIGDANKVTPAFEVGGEISIDFPRFILPFINTEGMLPKRMQPKSQVSLSYNLLSRQEFTRQTFGTKLSYNWKESQRKSHRLDLIDITYSQIVDTTATFYNDLSEIQQQAFTSEFISATRYTYTLNENLITRRKNPRYFKGTFELAGNFLNLLDNTTNIGEENPSNGATSIFKVQYFQYAKLELDGRYYWNFAKNQSWINRLYTGYILPYGNSKIPTDTGVARVPPFSKYFYMGGSNDMRAWTAYRLGAGREFNTDYAAGDDTTFATGTFKLLIQSEYRFPIASYLQGAIFLDAGNIWLTGGLENEQTDLKIEDLYDELALGGGVGLRLDFDFFVIRFDVGMKLRDPGLLESNEEWVFLSQPAFVKNWTYNFALGYPF</sequence>
<keyword evidence="6" id="KW-1185">Reference proteome</keyword>
<proteinExistence type="predicted"/>